<dbReference type="InterPro" id="IPR020846">
    <property type="entry name" value="MFS_dom"/>
</dbReference>
<dbReference type="InterPro" id="IPR005829">
    <property type="entry name" value="Sugar_transporter_CS"/>
</dbReference>
<proteinExistence type="inferred from homology"/>
<feature type="transmembrane region" description="Helical" evidence="7">
    <location>
        <begin position="363"/>
        <end position="390"/>
    </location>
</feature>
<evidence type="ECO:0000256" key="5">
    <source>
        <dbReference type="ARBA" id="ARBA00022989"/>
    </source>
</evidence>
<dbReference type="InterPro" id="IPR036259">
    <property type="entry name" value="MFS_trans_sf"/>
</dbReference>
<feature type="transmembrane region" description="Helical" evidence="7">
    <location>
        <begin position="431"/>
        <end position="451"/>
    </location>
</feature>
<feature type="transmembrane region" description="Helical" evidence="7">
    <location>
        <begin position="172"/>
        <end position="194"/>
    </location>
</feature>
<dbReference type="eggNOG" id="KOG0254">
    <property type="taxonomic scope" value="Eukaryota"/>
</dbReference>
<comment type="subcellular location">
    <subcellularLocation>
        <location evidence="1">Membrane</location>
        <topology evidence="1">Multi-pass membrane protein</topology>
    </subcellularLocation>
</comment>
<name>W7M1U6_GIBM7</name>
<dbReference type="VEuPathDB" id="FungiDB:FVEG_15303"/>
<dbReference type="RefSeq" id="XP_018747721.1">
    <property type="nucleotide sequence ID" value="XM_018904430.1"/>
</dbReference>
<dbReference type="Proteomes" id="UP000009096">
    <property type="component" value="Chromosome 2"/>
</dbReference>
<dbReference type="InterPro" id="IPR003663">
    <property type="entry name" value="Sugar/inositol_transpt"/>
</dbReference>
<dbReference type="EMBL" id="DS022245">
    <property type="protein sequence ID" value="EWG41530.1"/>
    <property type="molecule type" value="Genomic_DNA"/>
</dbReference>
<dbReference type="GO" id="GO:0016020">
    <property type="term" value="C:membrane"/>
    <property type="evidence" value="ECO:0007669"/>
    <property type="project" value="UniProtKB-SubCell"/>
</dbReference>
<feature type="transmembrane region" description="Helical" evidence="7">
    <location>
        <begin position="83"/>
        <end position="103"/>
    </location>
</feature>
<accession>W7M1U6</accession>
<feature type="transmembrane region" description="Helical" evidence="7">
    <location>
        <begin position="265"/>
        <end position="288"/>
    </location>
</feature>
<feature type="transmembrane region" description="Helical" evidence="7">
    <location>
        <begin position="142"/>
        <end position="160"/>
    </location>
</feature>
<dbReference type="AlphaFoldDB" id="W7M1U6"/>
<dbReference type="OrthoDB" id="6612291at2759"/>
<dbReference type="PROSITE" id="PS00217">
    <property type="entry name" value="SUGAR_TRANSPORT_2"/>
    <property type="match status" value="1"/>
</dbReference>
<keyword evidence="10" id="KW-1185">Reference proteome</keyword>
<keyword evidence="3" id="KW-0813">Transport</keyword>
<evidence type="ECO:0000313" key="9">
    <source>
        <dbReference type="EMBL" id="EWG41530.1"/>
    </source>
</evidence>
<dbReference type="PROSITE" id="PS50850">
    <property type="entry name" value="MFS"/>
    <property type="match status" value="1"/>
</dbReference>
<dbReference type="Pfam" id="PF00083">
    <property type="entry name" value="Sugar_tr"/>
    <property type="match status" value="1"/>
</dbReference>
<dbReference type="GeneID" id="30072179"/>
<evidence type="ECO:0000256" key="3">
    <source>
        <dbReference type="ARBA" id="ARBA00022448"/>
    </source>
</evidence>
<feature type="transmembrane region" description="Helical" evidence="7">
    <location>
        <begin position="402"/>
        <end position="425"/>
    </location>
</feature>
<evidence type="ECO:0000256" key="2">
    <source>
        <dbReference type="ARBA" id="ARBA00010992"/>
    </source>
</evidence>
<sequence>MRTWFGRGKKLQRAVTSCCLCAFVLYGYDQGVFGGILENEDWLRQFNDPGDTLTGFITSSYNLGCLLGCFKNFFVGEKLGRRWTIWVAMGWILVGAALQATAFTRGHLIVGRIVTGVGTGLKTSTVPMYQSELCEGTKRGRLVSAEVMFVGIGIAFAYWWDFAFSFVGGPFAWRWPLAFQAVFAFWVIFVVFGVPESPRWLLNHGKRQEAIEVLSAVYDKPIGHPDILREVESIEAALSMEAEAEGSTSWASTFRKDKVSTRYRVFLAWFVQFMNQAGGINLVVYYILTVLTANVGLEHRLAQIIAGCIQLMFPIGSLLPTLALDRMGRRSTMMWGSAGLSFSMMMVAALLSQADDTSRGRAFAAASVAFFFTYMLIFGASMNCVPWVYVPEILPLHARTKGTAIGVSSNWLWNFTVVMITPILINRLQWKAYLVFMATNLIFVPIIFFLFPETSNLALEEVDYIFARGENTVQVAREMQKELALHGRLADDRYPENATKVESKPLKTELHFFYQQSTRELIHPSLPIMFAQAVLLIAFASNAFGTPYVVTNPKDLYSTWSSDDFSATPAPNGHSIKWSFTVKGHNGVPDPGNFAAYCHGLQVISDDLDLTGKPKFERCNDTAYEARQYFSGQLTTVEVRRTNYPDLGKEVQISATANYSSTNDNIVGEHLKFGDFQTKFISTPIQD</sequence>
<dbReference type="PANTHER" id="PTHR48022:SF72">
    <property type="entry name" value="MAJOR FACILITATOR SUPERFAMILY (MFS) PROFILE DOMAIN-CONTAINING PROTEIN-RELATED"/>
    <property type="match status" value="1"/>
</dbReference>
<evidence type="ECO:0000256" key="1">
    <source>
        <dbReference type="ARBA" id="ARBA00004141"/>
    </source>
</evidence>
<keyword evidence="4 7" id="KW-0812">Transmembrane</keyword>
<dbReference type="NCBIfam" id="TIGR00879">
    <property type="entry name" value="SP"/>
    <property type="match status" value="1"/>
</dbReference>
<dbReference type="KEGG" id="fvr:FVEG_15303"/>
<protein>
    <recommendedName>
        <fullName evidence="8">Major facilitator superfamily (MFS) profile domain-containing protein</fullName>
    </recommendedName>
</protein>
<dbReference type="PRINTS" id="PR00171">
    <property type="entry name" value="SUGRTRNSPORT"/>
</dbReference>
<evidence type="ECO:0000256" key="6">
    <source>
        <dbReference type="ARBA" id="ARBA00023136"/>
    </source>
</evidence>
<dbReference type="InterPro" id="IPR050360">
    <property type="entry name" value="MFS_Sugar_Transporters"/>
</dbReference>
<evidence type="ECO:0000256" key="7">
    <source>
        <dbReference type="SAM" id="Phobius"/>
    </source>
</evidence>
<reference evidence="9 10" key="1">
    <citation type="journal article" date="2010" name="Nature">
        <title>Comparative genomics reveals mobile pathogenicity chromosomes in Fusarium.</title>
        <authorList>
            <person name="Ma L.J."/>
            <person name="van der Does H.C."/>
            <person name="Borkovich K.A."/>
            <person name="Coleman J.J."/>
            <person name="Daboussi M.J."/>
            <person name="Di Pietro A."/>
            <person name="Dufresne M."/>
            <person name="Freitag M."/>
            <person name="Grabherr M."/>
            <person name="Henrissat B."/>
            <person name="Houterman P.M."/>
            <person name="Kang S."/>
            <person name="Shim W.B."/>
            <person name="Woloshuk C."/>
            <person name="Xie X."/>
            <person name="Xu J.R."/>
            <person name="Antoniw J."/>
            <person name="Baker S.E."/>
            <person name="Bluhm B.H."/>
            <person name="Breakspear A."/>
            <person name="Brown D.W."/>
            <person name="Butchko R.A."/>
            <person name="Chapman S."/>
            <person name="Coulson R."/>
            <person name="Coutinho P.M."/>
            <person name="Danchin E.G."/>
            <person name="Diener A."/>
            <person name="Gale L.R."/>
            <person name="Gardiner D.M."/>
            <person name="Goff S."/>
            <person name="Hammond-Kosack K.E."/>
            <person name="Hilburn K."/>
            <person name="Hua-Van A."/>
            <person name="Jonkers W."/>
            <person name="Kazan K."/>
            <person name="Kodira C.D."/>
            <person name="Koehrsen M."/>
            <person name="Kumar L."/>
            <person name="Lee Y.H."/>
            <person name="Li L."/>
            <person name="Manners J.M."/>
            <person name="Miranda-Saavedra D."/>
            <person name="Mukherjee M."/>
            <person name="Park G."/>
            <person name="Park J."/>
            <person name="Park S.Y."/>
            <person name="Proctor R.H."/>
            <person name="Regev A."/>
            <person name="Ruiz-Roldan M.C."/>
            <person name="Sain D."/>
            <person name="Sakthikumar S."/>
            <person name="Sykes S."/>
            <person name="Schwartz D.C."/>
            <person name="Turgeon B.G."/>
            <person name="Wapinski I."/>
            <person name="Yoder O."/>
            <person name="Young S."/>
            <person name="Zeng Q."/>
            <person name="Zhou S."/>
            <person name="Galagan J."/>
            <person name="Cuomo C.A."/>
            <person name="Kistler H.C."/>
            <person name="Rep M."/>
        </authorList>
    </citation>
    <scope>NUCLEOTIDE SEQUENCE [LARGE SCALE GENOMIC DNA]</scope>
    <source>
        <strain evidence="10">M3125 / FGSC 7600</strain>
    </source>
</reference>
<evidence type="ECO:0000256" key="4">
    <source>
        <dbReference type="ARBA" id="ARBA00022692"/>
    </source>
</evidence>
<evidence type="ECO:0000259" key="8">
    <source>
        <dbReference type="PROSITE" id="PS50850"/>
    </source>
</evidence>
<dbReference type="PANTHER" id="PTHR48022">
    <property type="entry name" value="PLASTIDIC GLUCOSE TRANSPORTER 4"/>
    <property type="match status" value="1"/>
</dbReference>
<dbReference type="Gene3D" id="1.20.1250.20">
    <property type="entry name" value="MFS general substrate transporter like domains"/>
    <property type="match status" value="1"/>
</dbReference>
<dbReference type="GO" id="GO:0005351">
    <property type="term" value="F:carbohydrate:proton symporter activity"/>
    <property type="evidence" value="ECO:0007669"/>
    <property type="project" value="TreeGrafter"/>
</dbReference>
<dbReference type="InterPro" id="IPR005828">
    <property type="entry name" value="MFS_sugar_transport-like"/>
</dbReference>
<feature type="domain" description="Major facilitator superfamily (MFS) profile" evidence="8">
    <location>
        <begin position="15"/>
        <end position="455"/>
    </location>
</feature>
<organism evidence="9 10">
    <name type="scientific">Gibberella moniliformis (strain M3125 / FGSC 7600)</name>
    <name type="common">Maize ear and stalk rot fungus</name>
    <name type="synonym">Fusarium verticillioides</name>
    <dbReference type="NCBI Taxonomy" id="334819"/>
    <lineage>
        <taxon>Eukaryota</taxon>
        <taxon>Fungi</taxon>
        <taxon>Dikarya</taxon>
        <taxon>Ascomycota</taxon>
        <taxon>Pezizomycotina</taxon>
        <taxon>Sordariomycetes</taxon>
        <taxon>Hypocreomycetidae</taxon>
        <taxon>Hypocreales</taxon>
        <taxon>Nectriaceae</taxon>
        <taxon>Fusarium</taxon>
        <taxon>Fusarium fujikuroi species complex</taxon>
    </lineage>
</organism>
<dbReference type="FunFam" id="1.20.1250.20:FF:000090">
    <property type="entry name" value="MFS sugar transporter, putative"/>
    <property type="match status" value="1"/>
</dbReference>
<dbReference type="EMBL" id="CM000579">
    <property type="protein sequence ID" value="EWG41530.1"/>
    <property type="molecule type" value="Genomic_DNA"/>
</dbReference>
<feature type="transmembrane region" description="Helical" evidence="7">
    <location>
        <begin position="526"/>
        <end position="545"/>
    </location>
</feature>
<comment type="similarity">
    <text evidence="2">Belongs to the major facilitator superfamily. Sugar transporter (TC 2.A.1.1) family.</text>
</comment>
<gene>
    <name evidence="9" type="ORF">FVEG_15303</name>
</gene>
<keyword evidence="6 7" id="KW-0472">Membrane</keyword>
<feature type="transmembrane region" description="Helical" evidence="7">
    <location>
        <begin position="300"/>
        <end position="320"/>
    </location>
</feature>
<evidence type="ECO:0000313" key="10">
    <source>
        <dbReference type="Proteomes" id="UP000009096"/>
    </source>
</evidence>
<dbReference type="SUPFAM" id="SSF103473">
    <property type="entry name" value="MFS general substrate transporter"/>
    <property type="match status" value="1"/>
</dbReference>
<keyword evidence="5 7" id="KW-1133">Transmembrane helix</keyword>